<dbReference type="AlphaFoldDB" id="A0A0G9HFJ8"/>
<reference evidence="2" key="1">
    <citation type="submission" date="2016-09" db="EMBL/GenBank/DDBJ databases">
        <authorList>
            <person name="Lysoe E."/>
        </authorList>
    </citation>
    <scope>NUCLEOTIDE SEQUENCE [LARGE SCALE GENOMIC DNA]</scope>
    <source>
        <strain evidence="2">LJ96T</strain>
    </source>
</reference>
<keyword evidence="2" id="KW-1185">Reference proteome</keyword>
<name>A0A0G9HFJ8_9GAMM</name>
<dbReference type="OrthoDB" id="5724033at2"/>
<dbReference type="EMBL" id="CP017480">
    <property type="protein sequence ID" value="APG04730.1"/>
    <property type="molecule type" value="Genomic_DNA"/>
</dbReference>
<organism evidence="1 2">
    <name type="scientific">Luteibacter rhizovicinus DSM 16549</name>
    <dbReference type="NCBI Taxonomy" id="1440763"/>
    <lineage>
        <taxon>Bacteria</taxon>
        <taxon>Pseudomonadati</taxon>
        <taxon>Pseudomonadota</taxon>
        <taxon>Gammaproteobacteria</taxon>
        <taxon>Lysobacterales</taxon>
        <taxon>Rhodanobacteraceae</taxon>
        <taxon>Luteibacter</taxon>
    </lineage>
</organism>
<dbReference type="STRING" id="1440763.BJI69_13040"/>
<evidence type="ECO:0000313" key="2">
    <source>
        <dbReference type="Proteomes" id="UP000182987"/>
    </source>
</evidence>
<gene>
    <name evidence="1" type="ORF">BJI69_13040</name>
</gene>
<proteinExistence type="predicted"/>
<dbReference type="Proteomes" id="UP000182987">
    <property type="component" value="Chromosome"/>
</dbReference>
<accession>A0A0G9HFJ8</accession>
<dbReference type="RefSeq" id="WP_046966401.1">
    <property type="nucleotide sequence ID" value="NZ_CP017480.1"/>
</dbReference>
<evidence type="ECO:0000313" key="1">
    <source>
        <dbReference type="EMBL" id="APG04730.1"/>
    </source>
</evidence>
<protein>
    <submittedName>
        <fullName evidence="1">Uncharacterized protein</fullName>
    </submittedName>
</protein>
<dbReference type="PATRIC" id="fig|1440763.5.peg.413"/>
<dbReference type="KEGG" id="lrz:BJI69_13040"/>
<sequence>MRFSLGNGRPATGRTAIAVAMLGGLLAMFLRWYFVTHAQVLQPLFRDSNWGDAGQYYRYAWNLFHHGLFSSAAPGSANPISDGFRDPAYPVFLALGMAITDNYDHWYTLVILSQTVLGAVTVTCVILAIRDALPTWLLVVAALAMAVWPHLVSIPAYVLSENLTAPLCAISALALREAAVRRSMGYVLVAGVSMALAALSNAVLGPLAVVLACTFASKRSLPPRLLLVLVAVSTLPLLAWGIRNSHLTAPLSPAIRVEMNLVQGSWPTYHAAAQLASVEDPVGVQTIDAMNLEMATLHIDRVEGLKAMAARMGHAPGTYLAWYLSKPALLWGWEIGLGAGDIYMYPTHNSPFVTNPIFKAIEAVTFIFNGVLALLALAGLIVVALRRDPPAALITFAVTAAWVTVVYGVLQSDPRYSTPYRAAEIVLACVAVSFIVTYLRKRVVGTQDPS</sequence>